<keyword evidence="2" id="KW-1185">Reference proteome</keyword>
<accession>A0A1Q9D5B0</accession>
<proteinExistence type="predicted"/>
<dbReference type="EMBL" id="LSRX01000718">
    <property type="protein sequence ID" value="OLP90296.1"/>
    <property type="molecule type" value="Genomic_DNA"/>
</dbReference>
<comment type="caution">
    <text evidence="1">The sequence shown here is derived from an EMBL/GenBank/DDBJ whole genome shotgun (WGS) entry which is preliminary data.</text>
</comment>
<protein>
    <submittedName>
        <fullName evidence="1">Uncharacterized protein</fullName>
    </submittedName>
</protein>
<gene>
    <name evidence="1" type="ORF">AK812_SmicGene28146</name>
</gene>
<name>A0A1Q9D5B0_SYMMI</name>
<dbReference type="OrthoDB" id="10424925at2759"/>
<evidence type="ECO:0000313" key="1">
    <source>
        <dbReference type="EMBL" id="OLP90296.1"/>
    </source>
</evidence>
<reference evidence="1 2" key="1">
    <citation type="submission" date="2016-02" db="EMBL/GenBank/DDBJ databases">
        <title>Genome analysis of coral dinoflagellate symbionts highlights evolutionary adaptations to a symbiotic lifestyle.</title>
        <authorList>
            <person name="Aranda M."/>
            <person name="Li Y."/>
            <person name="Liew Y.J."/>
            <person name="Baumgarten S."/>
            <person name="Simakov O."/>
            <person name="Wilson M."/>
            <person name="Piel J."/>
            <person name="Ashoor H."/>
            <person name="Bougouffa S."/>
            <person name="Bajic V.B."/>
            <person name="Ryu T."/>
            <person name="Ravasi T."/>
            <person name="Bayer T."/>
            <person name="Micklem G."/>
            <person name="Kim H."/>
            <person name="Bhak J."/>
            <person name="Lajeunesse T.C."/>
            <person name="Voolstra C.R."/>
        </authorList>
    </citation>
    <scope>NUCLEOTIDE SEQUENCE [LARGE SCALE GENOMIC DNA]</scope>
    <source>
        <strain evidence="1 2">CCMP2467</strain>
    </source>
</reference>
<evidence type="ECO:0000313" key="2">
    <source>
        <dbReference type="Proteomes" id="UP000186817"/>
    </source>
</evidence>
<dbReference type="AlphaFoldDB" id="A0A1Q9D5B0"/>
<organism evidence="1 2">
    <name type="scientific">Symbiodinium microadriaticum</name>
    <name type="common">Dinoflagellate</name>
    <name type="synonym">Zooxanthella microadriatica</name>
    <dbReference type="NCBI Taxonomy" id="2951"/>
    <lineage>
        <taxon>Eukaryota</taxon>
        <taxon>Sar</taxon>
        <taxon>Alveolata</taxon>
        <taxon>Dinophyceae</taxon>
        <taxon>Suessiales</taxon>
        <taxon>Symbiodiniaceae</taxon>
        <taxon>Symbiodinium</taxon>
    </lineage>
</organism>
<sequence length="109" mass="12273">MEPAAEGMASTILHLEDVDIVVVIFQDLLHQMIMTEVTQLDNWMSQCIANVLSACADPNREGHNKFNRIDVKLGVAMTAMLKNNSDHASDLKIHLFAQAIRQLWLKNET</sequence>
<dbReference type="Proteomes" id="UP000186817">
    <property type="component" value="Unassembled WGS sequence"/>
</dbReference>